<protein>
    <submittedName>
        <fullName evidence="2">Uncharacterized protein</fullName>
    </submittedName>
</protein>
<feature type="region of interest" description="Disordered" evidence="1">
    <location>
        <begin position="20"/>
        <end position="56"/>
    </location>
</feature>
<name>A0ABQ4CH15_9ACTN</name>
<keyword evidence="3" id="KW-1185">Reference proteome</keyword>
<organism evidence="2 3">
    <name type="scientific">Asanoa siamensis</name>
    <dbReference type="NCBI Taxonomy" id="926357"/>
    <lineage>
        <taxon>Bacteria</taxon>
        <taxon>Bacillati</taxon>
        <taxon>Actinomycetota</taxon>
        <taxon>Actinomycetes</taxon>
        <taxon>Micromonosporales</taxon>
        <taxon>Micromonosporaceae</taxon>
        <taxon>Asanoa</taxon>
    </lineage>
</organism>
<gene>
    <name evidence="2" type="ORF">Asi02nite_00930</name>
</gene>
<dbReference type="Proteomes" id="UP000604117">
    <property type="component" value="Unassembled WGS sequence"/>
</dbReference>
<evidence type="ECO:0000256" key="1">
    <source>
        <dbReference type="SAM" id="MobiDB-lite"/>
    </source>
</evidence>
<evidence type="ECO:0000313" key="2">
    <source>
        <dbReference type="EMBL" id="GIF70575.1"/>
    </source>
</evidence>
<dbReference type="EMBL" id="BONE01000001">
    <property type="protein sequence ID" value="GIF70575.1"/>
    <property type="molecule type" value="Genomic_DNA"/>
</dbReference>
<comment type="caution">
    <text evidence="2">The sequence shown here is derived from an EMBL/GenBank/DDBJ whole genome shotgun (WGS) entry which is preliminary data.</text>
</comment>
<feature type="compositionally biased region" description="Basic residues" evidence="1">
    <location>
        <begin position="20"/>
        <end position="33"/>
    </location>
</feature>
<feature type="compositionally biased region" description="Basic and acidic residues" evidence="1">
    <location>
        <begin position="44"/>
        <end position="56"/>
    </location>
</feature>
<sequence length="151" mass="16926">MARGRGLLIRKALEFLRKTVRRARRRPAPRHGPPKPTGGFEARPISRDRHGFLTDGRYRVNSRENLKHTHGQALAGKSSFYPGTDVDRLTLEAAQRADSANLWNLKEGTKARVTFDDHIGTHGETGRPTNVVNVYRRKSRTIHASPGSPVD</sequence>
<reference evidence="2 3" key="1">
    <citation type="submission" date="2021-01" db="EMBL/GenBank/DDBJ databases">
        <title>Whole genome shotgun sequence of Asanoa siamensis NBRC 107932.</title>
        <authorList>
            <person name="Komaki H."/>
            <person name="Tamura T."/>
        </authorList>
    </citation>
    <scope>NUCLEOTIDE SEQUENCE [LARGE SCALE GENOMIC DNA]</scope>
    <source>
        <strain evidence="2 3">NBRC 107932</strain>
    </source>
</reference>
<accession>A0ABQ4CH15</accession>
<evidence type="ECO:0000313" key="3">
    <source>
        <dbReference type="Proteomes" id="UP000604117"/>
    </source>
</evidence>
<dbReference type="RefSeq" id="WP_203710040.1">
    <property type="nucleotide sequence ID" value="NZ_BONE01000001.1"/>
</dbReference>
<proteinExistence type="predicted"/>